<gene>
    <name evidence="1" type="ORF">RPERSI_LOCUS18703</name>
</gene>
<proteinExistence type="predicted"/>
<reference evidence="1" key="1">
    <citation type="submission" date="2021-06" db="EMBL/GenBank/DDBJ databases">
        <authorList>
            <person name="Kallberg Y."/>
            <person name="Tangrot J."/>
            <person name="Rosling A."/>
        </authorList>
    </citation>
    <scope>NUCLEOTIDE SEQUENCE</scope>
    <source>
        <strain evidence="1">MA461A</strain>
    </source>
</reference>
<dbReference type="EMBL" id="CAJVQC010050019">
    <property type="protein sequence ID" value="CAG8788435.1"/>
    <property type="molecule type" value="Genomic_DNA"/>
</dbReference>
<protein>
    <submittedName>
        <fullName evidence="1">34064_t:CDS:1</fullName>
    </submittedName>
</protein>
<comment type="caution">
    <text evidence="1">The sequence shown here is derived from an EMBL/GenBank/DDBJ whole genome shotgun (WGS) entry which is preliminary data.</text>
</comment>
<accession>A0ACA9RDC3</accession>
<dbReference type="Proteomes" id="UP000789920">
    <property type="component" value="Unassembled WGS sequence"/>
</dbReference>
<feature type="non-terminal residue" evidence="1">
    <location>
        <position position="154"/>
    </location>
</feature>
<evidence type="ECO:0000313" key="1">
    <source>
        <dbReference type="EMBL" id="CAG8788435.1"/>
    </source>
</evidence>
<name>A0ACA9RDC3_9GLOM</name>
<organism evidence="1 2">
    <name type="scientific">Racocetra persica</name>
    <dbReference type="NCBI Taxonomy" id="160502"/>
    <lineage>
        <taxon>Eukaryota</taxon>
        <taxon>Fungi</taxon>
        <taxon>Fungi incertae sedis</taxon>
        <taxon>Mucoromycota</taxon>
        <taxon>Glomeromycotina</taxon>
        <taxon>Glomeromycetes</taxon>
        <taxon>Diversisporales</taxon>
        <taxon>Gigasporaceae</taxon>
        <taxon>Racocetra</taxon>
    </lineage>
</organism>
<keyword evidence="2" id="KW-1185">Reference proteome</keyword>
<evidence type="ECO:0000313" key="2">
    <source>
        <dbReference type="Proteomes" id="UP000789920"/>
    </source>
</evidence>
<sequence>MPLLRASLENMPNGVEFYCRAERQSLASKFQRNKIGKKPDIMALMKYKEKINELIYVESSRIICDDTKKTEDEVKLWRETLDGMDYVNVACRPVRNQFGIIGIQIAGEDIYLNVLVNDAGGLSRYFHLCHAEIPLTPQTPWRIEPLVHLLLTLR</sequence>